<reference evidence="1" key="1">
    <citation type="submission" date="2021-01" db="EMBL/GenBank/DDBJ databases">
        <title>Phytophthora aleatoria, a newly-described species from Pinus radiata is distinct from Phytophthora cactorum isolates based on comparative genomics.</title>
        <authorList>
            <person name="Mcdougal R."/>
            <person name="Panda P."/>
            <person name="Williams N."/>
            <person name="Studholme D.J."/>
        </authorList>
    </citation>
    <scope>NUCLEOTIDE SEQUENCE</scope>
    <source>
        <strain evidence="1">NZFS 3830</strain>
    </source>
</reference>
<dbReference type="Proteomes" id="UP000688947">
    <property type="component" value="Unassembled WGS sequence"/>
</dbReference>
<dbReference type="VEuPathDB" id="FungiDB:PC110_g4295"/>
<dbReference type="PANTHER" id="PTHR40866:SF1">
    <property type="entry name" value="BED-TYPE DOMAIN-CONTAINING PROTEIN"/>
    <property type="match status" value="1"/>
</dbReference>
<dbReference type="AlphaFoldDB" id="A0A8T1TZ73"/>
<evidence type="ECO:0000313" key="2">
    <source>
        <dbReference type="Proteomes" id="UP000688947"/>
    </source>
</evidence>
<dbReference type="EMBL" id="JAENGZ010001180">
    <property type="protein sequence ID" value="KAG6949991.1"/>
    <property type="molecule type" value="Genomic_DNA"/>
</dbReference>
<sequence>MRDASIAASGTLLPWVSQKASNRFAWVQWVVTGNLPLFFCGSNETRQYTKLNPISMPDDFGFIIDGWTHGTEHYLAVYGCYETTDGRPKHPLLSLSPVMDEPDDHLNADGHMMVISRFLPFFGKSLDDSRFLVGDNCAVNKRLANLLRVPLIGCASLRLNFAVREYLEPYESSLEEVQWLMRKLRTVKQAAQLRTKTPLAPVLRQDTRLPSTFSMLERYFRLRELFSADEEDIGDFLPSRATHRKLATLLASLRDVKSVSKRLQADGLALLDVRDLFDALIEIRPAFANYLAPDADIIHSVAFEKATVKVLAGQAAMLTEEEATALGPFKRESTNVAAAAPSSSSKEGFAGRVLKRRKVSAEHASYILLHAIPPSSNIMERLFSIARAVLRHEHQRLAPMMLEMIMFLKMNSSYYDVATVEQCV</sequence>
<organism evidence="1 2">
    <name type="scientific">Phytophthora cactorum</name>
    <dbReference type="NCBI Taxonomy" id="29920"/>
    <lineage>
        <taxon>Eukaryota</taxon>
        <taxon>Sar</taxon>
        <taxon>Stramenopiles</taxon>
        <taxon>Oomycota</taxon>
        <taxon>Peronosporomycetes</taxon>
        <taxon>Peronosporales</taxon>
        <taxon>Peronosporaceae</taxon>
        <taxon>Phytophthora</taxon>
    </lineage>
</organism>
<gene>
    <name evidence="1" type="ORF">JG687_00014507</name>
</gene>
<protein>
    <submittedName>
        <fullName evidence="1">Uncharacterized protein</fullName>
    </submittedName>
</protein>
<proteinExistence type="predicted"/>
<comment type="caution">
    <text evidence="1">The sequence shown here is derived from an EMBL/GenBank/DDBJ whole genome shotgun (WGS) entry which is preliminary data.</text>
</comment>
<dbReference type="PANTHER" id="PTHR40866">
    <property type="entry name" value="BED-TYPE DOMAIN-CONTAINING PROTEIN"/>
    <property type="match status" value="1"/>
</dbReference>
<accession>A0A8T1TZ73</accession>
<dbReference type="OrthoDB" id="121869at2759"/>
<name>A0A8T1TZ73_9STRA</name>
<evidence type="ECO:0000313" key="1">
    <source>
        <dbReference type="EMBL" id="KAG6949991.1"/>
    </source>
</evidence>